<dbReference type="EMBL" id="AVOT02052620">
    <property type="protein sequence ID" value="MBW0547543.1"/>
    <property type="molecule type" value="Genomic_DNA"/>
</dbReference>
<dbReference type="Proteomes" id="UP000765509">
    <property type="component" value="Unassembled WGS sequence"/>
</dbReference>
<accession>A0A9Q3IPB6</accession>
<organism evidence="2 3">
    <name type="scientific">Austropuccinia psidii MF-1</name>
    <dbReference type="NCBI Taxonomy" id="1389203"/>
    <lineage>
        <taxon>Eukaryota</taxon>
        <taxon>Fungi</taxon>
        <taxon>Dikarya</taxon>
        <taxon>Basidiomycota</taxon>
        <taxon>Pucciniomycotina</taxon>
        <taxon>Pucciniomycetes</taxon>
        <taxon>Pucciniales</taxon>
        <taxon>Sphaerophragmiaceae</taxon>
        <taxon>Austropuccinia</taxon>
    </lineage>
</organism>
<evidence type="ECO:0000313" key="2">
    <source>
        <dbReference type="EMBL" id="MBW0547543.1"/>
    </source>
</evidence>
<feature type="compositionally biased region" description="Acidic residues" evidence="1">
    <location>
        <begin position="281"/>
        <end position="320"/>
    </location>
</feature>
<evidence type="ECO:0000256" key="1">
    <source>
        <dbReference type="SAM" id="MobiDB-lite"/>
    </source>
</evidence>
<keyword evidence="3" id="KW-1185">Reference proteome</keyword>
<sequence>MWSYLKGSHFHASLAKIGIQQWAPDLDDASDTLYNEACQLSVIQTFRQVATLGAYQYMGCNLQYLNQLGLLEEAYNHYVHWVMAQRYKKEIRESGRHRKDQLKKVIFKAQQWLCDTRYQFGVAHKFPKRYLKVLEVLDAHSDDEYNPARKVYLIKKMKFRSEKATTYMCQVDEEIEKTDSANGKQAQRRQRVQPPSPIESLCNWVPKRLPLDFYNAEWFNSRTPGERTVIADSGNVVFLLDASRSIWGQQHKDEKLNDKSFTQKYWDEVTEGYDLSHEISAEEEDKCENSDSSDLDTTSEEESENGDEEQINECDGDGLDSQEIQVIARLDRDTEMAHVDDPGCFAVGVASGSGGYENAWANW</sequence>
<comment type="caution">
    <text evidence="2">The sequence shown here is derived from an EMBL/GenBank/DDBJ whole genome shotgun (WGS) entry which is preliminary data.</text>
</comment>
<dbReference type="OrthoDB" id="2507052at2759"/>
<protein>
    <submittedName>
        <fullName evidence="2">Uncharacterized protein</fullName>
    </submittedName>
</protein>
<evidence type="ECO:0000313" key="3">
    <source>
        <dbReference type="Proteomes" id="UP000765509"/>
    </source>
</evidence>
<gene>
    <name evidence="2" type="ORF">O181_087258</name>
</gene>
<name>A0A9Q3IPB6_9BASI</name>
<dbReference type="AlphaFoldDB" id="A0A9Q3IPB6"/>
<proteinExistence type="predicted"/>
<feature type="region of interest" description="Disordered" evidence="1">
    <location>
        <begin position="278"/>
        <end position="320"/>
    </location>
</feature>
<reference evidence="2" key="1">
    <citation type="submission" date="2021-03" db="EMBL/GenBank/DDBJ databases">
        <title>Draft genome sequence of rust myrtle Austropuccinia psidii MF-1, a brazilian biotype.</title>
        <authorList>
            <person name="Quecine M.C."/>
            <person name="Pachon D.M.R."/>
            <person name="Bonatelli M.L."/>
            <person name="Correr F.H."/>
            <person name="Franceschini L.M."/>
            <person name="Leite T.F."/>
            <person name="Margarido G.R.A."/>
            <person name="Almeida C.A."/>
            <person name="Ferrarezi J.A."/>
            <person name="Labate C.A."/>
        </authorList>
    </citation>
    <scope>NUCLEOTIDE SEQUENCE</scope>
    <source>
        <strain evidence="2">MF-1</strain>
    </source>
</reference>